<dbReference type="AlphaFoldDB" id="A0A0A9DQ57"/>
<dbReference type="EMBL" id="GBRH01209072">
    <property type="protein sequence ID" value="JAD88823.1"/>
    <property type="molecule type" value="Transcribed_RNA"/>
</dbReference>
<reference evidence="1" key="2">
    <citation type="journal article" date="2015" name="Data Brief">
        <title>Shoot transcriptome of the giant reed, Arundo donax.</title>
        <authorList>
            <person name="Barrero R.A."/>
            <person name="Guerrero F.D."/>
            <person name="Moolhuijzen P."/>
            <person name="Goolsby J.A."/>
            <person name="Tidwell J."/>
            <person name="Bellgard S.E."/>
            <person name="Bellgard M.I."/>
        </authorList>
    </citation>
    <scope>NUCLEOTIDE SEQUENCE</scope>
    <source>
        <tissue evidence="1">Shoot tissue taken approximately 20 cm above the soil surface</tissue>
    </source>
</reference>
<organism evidence="1">
    <name type="scientific">Arundo donax</name>
    <name type="common">Giant reed</name>
    <name type="synonym">Donax arundinaceus</name>
    <dbReference type="NCBI Taxonomy" id="35708"/>
    <lineage>
        <taxon>Eukaryota</taxon>
        <taxon>Viridiplantae</taxon>
        <taxon>Streptophyta</taxon>
        <taxon>Embryophyta</taxon>
        <taxon>Tracheophyta</taxon>
        <taxon>Spermatophyta</taxon>
        <taxon>Magnoliopsida</taxon>
        <taxon>Liliopsida</taxon>
        <taxon>Poales</taxon>
        <taxon>Poaceae</taxon>
        <taxon>PACMAD clade</taxon>
        <taxon>Arundinoideae</taxon>
        <taxon>Arundineae</taxon>
        <taxon>Arundo</taxon>
    </lineage>
</organism>
<evidence type="ECO:0000313" key="1">
    <source>
        <dbReference type="EMBL" id="JAD88823.1"/>
    </source>
</evidence>
<proteinExistence type="predicted"/>
<name>A0A0A9DQ57_ARUDO</name>
<protein>
    <submittedName>
        <fullName evidence="1">Uncharacterized protein</fullName>
    </submittedName>
</protein>
<accession>A0A0A9DQ57</accession>
<sequence>MHKNKPLGVLSMSILLDKTPWPHVKKKSSTRCQAPLSLMLQKDRHNETYSTSTN</sequence>
<reference evidence="1" key="1">
    <citation type="submission" date="2014-09" db="EMBL/GenBank/DDBJ databases">
        <authorList>
            <person name="Magalhaes I.L.F."/>
            <person name="Oliveira U."/>
            <person name="Santos F.R."/>
            <person name="Vidigal T.H.D.A."/>
            <person name="Brescovit A.D."/>
            <person name="Santos A.J."/>
        </authorList>
    </citation>
    <scope>NUCLEOTIDE SEQUENCE</scope>
    <source>
        <tissue evidence="1">Shoot tissue taken approximately 20 cm above the soil surface</tissue>
    </source>
</reference>